<name>A0A2N9VTW9_9HYPH</name>
<comment type="caution">
    <text evidence="3">The sequence shown here is derived from an EMBL/GenBank/DDBJ whole genome shotgun (WGS) entry which is preliminary data.</text>
</comment>
<dbReference type="InterPro" id="IPR036390">
    <property type="entry name" value="WH_DNA-bd_sf"/>
</dbReference>
<dbReference type="Pfam" id="PF12840">
    <property type="entry name" value="HTH_20"/>
    <property type="match status" value="1"/>
</dbReference>
<dbReference type="SMART" id="SM00418">
    <property type="entry name" value="HTH_ARSR"/>
    <property type="match status" value="1"/>
</dbReference>
<dbReference type="PROSITE" id="PS50987">
    <property type="entry name" value="HTH_ARSR_2"/>
    <property type="match status" value="1"/>
</dbReference>
<dbReference type="InterPro" id="IPR001845">
    <property type="entry name" value="HTH_ArsR_DNA-bd_dom"/>
</dbReference>
<dbReference type="SUPFAM" id="SSF46785">
    <property type="entry name" value="Winged helix' DNA-binding domain"/>
    <property type="match status" value="1"/>
</dbReference>
<feature type="domain" description="HTH arsR-type" evidence="2">
    <location>
        <begin position="1"/>
        <end position="95"/>
    </location>
</feature>
<dbReference type="AlphaFoldDB" id="A0A2N9VTW9"/>
<protein>
    <submittedName>
        <fullName evidence="3">Transcriptional regulator</fullName>
    </submittedName>
</protein>
<proteinExistence type="predicted"/>
<dbReference type="NCBIfam" id="NF033788">
    <property type="entry name" value="HTH_metalloreg"/>
    <property type="match status" value="1"/>
</dbReference>
<dbReference type="Proteomes" id="UP000232163">
    <property type="component" value="Unassembled WGS sequence"/>
</dbReference>
<dbReference type="RefSeq" id="WP_100000515.1">
    <property type="nucleotide sequence ID" value="NZ_CP017940.1"/>
</dbReference>
<evidence type="ECO:0000313" key="4">
    <source>
        <dbReference type="Proteomes" id="UP000232163"/>
    </source>
</evidence>
<dbReference type="KEGG" id="pht:BLM14_16990"/>
<reference evidence="3 4" key="1">
    <citation type="journal article" date="2017" name="Int J Environ Stud">
        <title>Does the Miocene-Pliocene relict legume Oxytropis triphylla form nitrogen-fixing nodules with a combination of bacterial strains?</title>
        <authorList>
            <person name="Safronova V."/>
            <person name="Belimov A."/>
            <person name="Sazanova A."/>
            <person name="Kuznetsova I."/>
            <person name="Popova J."/>
            <person name="Andronov E."/>
            <person name="Verkhozina A."/>
            <person name="Tikhonovich I."/>
        </authorList>
    </citation>
    <scope>NUCLEOTIDE SEQUENCE [LARGE SCALE GENOMIC DNA]</scope>
    <source>
        <strain evidence="3 4">Tri-38</strain>
    </source>
</reference>
<feature type="region of interest" description="Disordered" evidence="1">
    <location>
        <begin position="112"/>
        <end position="134"/>
    </location>
</feature>
<sequence length="134" mass="15253">MVEFQTPHLDAVFHALSDPTRRAMLHRLTDGERSVSDLATPFNMSLAGASKHIKVLEGAGLVRRHVQGRTHMCQLEAARLAEAQEWLRTYERFWTARLDDLEEILRAEDHAAAQTAEKLPKNPSTPEKTSRRQK</sequence>
<dbReference type="Gene3D" id="1.10.10.10">
    <property type="entry name" value="Winged helix-like DNA-binding domain superfamily/Winged helix DNA-binding domain"/>
    <property type="match status" value="1"/>
</dbReference>
<dbReference type="InterPro" id="IPR036388">
    <property type="entry name" value="WH-like_DNA-bd_sf"/>
</dbReference>
<gene>
    <name evidence="3" type="ORF">B5P45_21110</name>
</gene>
<dbReference type="PANTHER" id="PTHR38600">
    <property type="entry name" value="TRANSCRIPTIONAL REGULATORY PROTEIN"/>
    <property type="match status" value="1"/>
</dbReference>
<organism evidence="3 4">
    <name type="scientific">Phyllobacterium zundukense</name>
    <dbReference type="NCBI Taxonomy" id="1867719"/>
    <lineage>
        <taxon>Bacteria</taxon>
        <taxon>Pseudomonadati</taxon>
        <taxon>Pseudomonadota</taxon>
        <taxon>Alphaproteobacteria</taxon>
        <taxon>Hyphomicrobiales</taxon>
        <taxon>Phyllobacteriaceae</taxon>
        <taxon>Phyllobacterium</taxon>
    </lineage>
</organism>
<dbReference type="InterPro" id="IPR011991">
    <property type="entry name" value="ArsR-like_HTH"/>
</dbReference>
<evidence type="ECO:0000259" key="2">
    <source>
        <dbReference type="PROSITE" id="PS50987"/>
    </source>
</evidence>
<dbReference type="OrthoDB" id="9790747at2"/>
<dbReference type="EMBL" id="MZMT01000049">
    <property type="protein sequence ID" value="PIO42937.1"/>
    <property type="molecule type" value="Genomic_DNA"/>
</dbReference>
<dbReference type="GO" id="GO:0003700">
    <property type="term" value="F:DNA-binding transcription factor activity"/>
    <property type="evidence" value="ECO:0007669"/>
    <property type="project" value="InterPro"/>
</dbReference>
<dbReference type="PRINTS" id="PR00778">
    <property type="entry name" value="HTHARSR"/>
</dbReference>
<keyword evidence="4" id="KW-1185">Reference proteome</keyword>
<dbReference type="CDD" id="cd00090">
    <property type="entry name" value="HTH_ARSR"/>
    <property type="match status" value="1"/>
</dbReference>
<evidence type="ECO:0000256" key="1">
    <source>
        <dbReference type="SAM" id="MobiDB-lite"/>
    </source>
</evidence>
<dbReference type="PANTHER" id="PTHR38600:SF2">
    <property type="entry name" value="SLL0088 PROTEIN"/>
    <property type="match status" value="1"/>
</dbReference>
<accession>A0A2N9VTW9</accession>
<evidence type="ECO:0000313" key="3">
    <source>
        <dbReference type="EMBL" id="PIO42937.1"/>
    </source>
</evidence>